<sequence length="117" mass="12766">MDCEDLCACMMCGALCGACCAAADDDNRRRQGPYVVETVQPVYVQQGQYVQGQPMYVQGQPMYAQGQPMYMDQSQPMYGQYVQGQQPMYAQQGQYMQGPPMAQPAPVAGAGYPGSKV</sequence>
<name>A0A1V9ZIQ4_ACHHY</name>
<organism evidence="1 2">
    <name type="scientific">Achlya hypogyna</name>
    <name type="common">Oomycete</name>
    <name type="synonym">Protoachlya hypogyna</name>
    <dbReference type="NCBI Taxonomy" id="1202772"/>
    <lineage>
        <taxon>Eukaryota</taxon>
        <taxon>Sar</taxon>
        <taxon>Stramenopiles</taxon>
        <taxon>Oomycota</taxon>
        <taxon>Saprolegniomycetes</taxon>
        <taxon>Saprolegniales</taxon>
        <taxon>Achlyaceae</taxon>
        <taxon>Achlya</taxon>
    </lineage>
</organism>
<proteinExistence type="predicted"/>
<gene>
    <name evidence="1" type="ORF">ACHHYP_20443</name>
</gene>
<dbReference type="Proteomes" id="UP000243579">
    <property type="component" value="Unassembled WGS sequence"/>
</dbReference>
<comment type="caution">
    <text evidence="1">The sequence shown here is derived from an EMBL/GenBank/DDBJ whole genome shotgun (WGS) entry which is preliminary data.</text>
</comment>
<dbReference type="EMBL" id="JNBR01000095">
    <property type="protein sequence ID" value="OQR97869.1"/>
    <property type="molecule type" value="Genomic_DNA"/>
</dbReference>
<accession>A0A1V9ZIQ4</accession>
<reference evidence="1 2" key="1">
    <citation type="journal article" date="2014" name="Genome Biol. Evol.">
        <title>The secreted proteins of Achlya hypogyna and Thraustotheca clavata identify the ancestral oomycete secretome and reveal gene acquisitions by horizontal gene transfer.</title>
        <authorList>
            <person name="Misner I."/>
            <person name="Blouin N."/>
            <person name="Leonard G."/>
            <person name="Richards T.A."/>
            <person name="Lane C.E."/>
        </authorList>
    </citation>
    <scope>NUCLEOTIDE SEQUENCE [LARGE SCALE GENOMIC DNA]</scope>
    <source>
        <strain evidence="1 2">ATCC 48635</strain>
    </source>
</reference>
<dbReference type="AlphaFoldDB" id="A0A1V9ZIQ4"/>
<evidence type="ECO:0000313" key="1">
    <source>
        <dbReference type="EMBL" id="OQR97869.1"/>
    </source>
</evidence>
<keyword evidence="2" id="KW-1185">Reference proteome</keyword>
<protein>
    <submittedName>
        <fullName evidence="1">Uncharacterized protein</fullName>
    </submittedName>
</protein>
<evidence type="ECO:0000313" key="2">
    <source>
        <dbReference type="Proteomes" id="UP000243579"/>
    </source>
</evidence>